<dbReference type="InterPro" id="IPR036259">
    <property type="entry name" value="MFS_trans_sf"/>
</dbReference>
<comment type="similarity">
    <text evidence="2">Belongs to the major facilitator superfamily.</text>
</comment>
<evidence type="ECO:0000256" key="4">
    <source>
        <dbReference type="ARBA" id="ARBA00022692"/>
    </source>
</evidence>
<feature type="transmembrane region" description="Helical" evidence="7">
    <location>
        <begin position="159"/>
        <end position="179"/>
    </location>
</feature>
<comment type="subcellular location">
    <subcellularLocation>
        <location evidence="1">Cell membrane</location>
        <topology evidence="1">Multi-pass membrane protein</topology>
    </subcellularLocation>
</comment>
<dbReference type="OrthoDB" id="7066727at2"/>
<feature type="transmembrane region" description="Helical" evidence="7">
    <location>
        <begin position="277"/>
        <end position="297"/>
    </location>
</feature>
<dbReference type="HOGENOM" id="CLU_045105_0_1_9"/>
<keyword evidence="6 7" id="KW-0472">Membrane</keyword>
<dbReference type="InterPro" id="IPR020846">
    <property type="entry name" value="MFS_dom"/>
</dbReference>
<dbReference type="PROSITE" id="PS50850">
    <property type="entry name" value="MFS"/>
    <property type="match status" value="1"/>
</dbReference>
<dbReference type="EMBL" id="AJAT01000017">
    <property type="protein sequence ID" value="EOL41891.1"/>
    <property type="molecule type" value="Genomic_DNA"/>
</dbReference>
<feature type="domain" description="Major facilitator superfamily (MFS) profile" evidence="8">
    <location>
        <begin position="9"/>
        <end position="390"/>
    </location>
</feature>
<evidence type="ECO:0000256" key="2">
    <source>
        <dbReference type="ARBA" id="ARBA00008335"/>
    </source>
</evidence>
<feature type="transmembrane region" description="Helical" evidence="7">
    <location>
        <begin position="250"/>
        <end position="270"/>
    </location>
</feature>
<dbReference type="InterPro" id="IPR005829">
    <property type="entry name" value="Sugar_transporter_CS"/>
</dbReference>
<keyword evidence="3" id="KW-0813">Transport</keyword>
<dbReference type="eggNOG" id="COG2271">
    <property type="taxonomic scope" value="Bacteria"/>
</dbReference>
<reference evidence="9 10" key="1">
    <citation type="submission" date="2013-02" db="EMBL/GenBank/DDBJ databases">
        <title>The Genome Sequence of Enterococcus phoeniculicola BAA-412.</title>
        <authorList>
            <consortium name="The Broad Institute Genome Sequencing Platform"/>
            <consortium name="The Broad Institute Genome Sequencing Center for Infectious Disease"/>
            <person name="Earl A.M."/>
            <person name="Gilmore M.S."/>
            <person name="Lebreton F."/>
            <person name="Walker B."/>
            <person name="Young S.K."/>
            <person name="Zeng Q."/>
            <person name="Gargeya S."/>
            <person name="Fitzgerald M."/>
            <person name="Haas B."/>
            <person name="Abouelleil A."/>
            <person name="Alvarado L."/>
            <person name="Arachchi H.M."/>
            <person name="Berlin A.M."/>
            <person name="Chapman S.B."/>
            <person name="Dewar J."/>
            <person name="Goldberg J."/>
            <person name="Griggs A."/>
            <person name="Gujja S."/>
            <person name="Hansen M."/>
            <person name="Howarth C."/>
            <person name="Imamovic A."/>
            <person name="Larimer J."/>
            <person name="McCowan C."/>
            <person name="Murphy C."/>
            <person name="Neiman D."/>
            <person name="Pearson M."/>
            <person name="Priest M."/>
            <person name="Roberts A."/>
            <person name="Saif S."/>
            <person name="Shea T."/>
            <person name="Sisk P."/>
            <person name="Sykes S."/>
            <person name="Wortman J."/>
            <person name="Nusbaum C."/>
            <person name="Birren B."/>
        </authorList>
    </citation>
    <scope>NUCLEOTIDE SEQUENCE [LARGE SCALE GENOMIC DNA]</scope>
    <source>
        <strain evidence="9 10">ATCC BAA-412</strain>
    </source>
</reference>
<keyword evidence="5 7" id="KW-1133">Transmembrane helix</keyword>
<dbReference type="RefSeq" id="WP_010768883.1">
    <property type="nucleotide sequence ID" value="NZ_ASWE01000001.1"/>
</dbReference>
<sequence length="406" mass="44246">MHKNKFFLTALALYVNYFVQGIQAIILSQNINSFADKWGTTTNTVMGVIAITGIGKVIVLLFSGMLSDRFGRKPIALIGMVGYILFFGGLMICTNVTFAYVLAFTAGAATSFLDGATYPALMEIYPDQSSVASVIVKGFIAAAGLSPMFIAFLSTNGYWFGWSLVVPFVLVALNFVFMLTRKFPDEVAKEVTESPVEEETEFKEKPSYAIEGALLMAFAFFIFATFYLWQQTSTLYAMDVVGMSEVSARGIMSLYSIGSILAVLFTSFIMAKGFKDVTVMVAYTFLSSVILGIVYIYPTQLTLTIGSFAVGFFAAGGVLQIGNAMLSQFFPKGKGKNTSIYNVFMASGAYIVPAVTKALMEIDFTKVLLLNVGVSTVCFILSAALAVRYRKVFGEKLLSGWKKVTQ</sequence>
<dbReference type="GO" id="GO:0005886">
    <property type="term" value="C:plasma membrane"/>
    <property type="evidence" value="ECO:0007669"/>
    <property type="project" value="UniProtKB-SubCell"/>
</dbReference>
<name>R3W364_9ENTE</name>
<feature type="transmembrane region" description="Helical" evidence="7">
    <location>
        <begin position="75"/>
        <end position="92"/>
    </location>
</feature>
<organism evidence="9 10">
    <name type="scientific">Enterococcus phoeniculicola ATCC BAA-412</name>
    <dbReference type="NCBI Taxonomy" id="1158610"/>
    <lineage>
        <taxon>Bacteria</taxon>
        <taxon>Bacillati</taxon>
        <taxon>Bacillota</taxon>
        <taxon>Bacilli</taxon>
        <taxon>Lactobacillales</taxon>
        <taxon>Enterococcaceae</taxon>
        <taxon>Enterococcus</taxon>
    </lineage>
</organism>
<dbReference type="SUPFAM" id="SSF103473">
    <property type="entry name" value="MFS general substrate transporter"/>
    <property type="match status" value="1"/>
</dbReference>
<evidence type="ECO:0000259" key="8">
    <source>
        <dbReference type="PROSITE" id="PS50850"/>
    </source>
</evidence>
<keyword evidence="4 7" id="KW-0812">Transmembrane</keyword>
<dbReference type="Gene3D" id="1.20.1250.20">
    <property type="entry name" value="MFS general substrate transporter like domains"/>
    <property type="match status" value="2"/>
</dbReference>
<evidence type="ECO:0000256" key="3">
    <source>
        <dbReference type="ARBA" id="ARBA00022448"/>
    </source>
</evidence>
<feature type="transmembrane region" description="Helical" evidence="7">
    <location>
        <begin position="45"/>
        <end position="63"/>
    </location>
</feature>
<feature type="transmembrane region" description="Helical" evidence="7">
    <location>
        <begin position="303"/>
        <end position="326"/>
    </location>
</feature>
<feature type="transmembrane region" description="Helical" evidence="7">
    <location>
        <begin position="368"/>
        <end position="387"/>
    </location>
</feature>
<feature type="transmembrane region" description="Helical" evidence="7">
    <location>
        <begin position="338"/>
        <end position="356"/>
    </location>
</feature>
<protein>
    <recommendedName>
        <fullName evidence="8">Major facilitator superfamily (MFS) profile domain-containing protein</fullName>
    </recommendedName>
</protein>
<dbReference type="AlphaFoldDB" id="R3W364"/>
<comment type="caution">
    <text evidence="9">The sequence shown here is derived from an EMBL/GenBank/DDBJ whole genome shotgun (WGS) entry which is preliminary data.</text>
</comment>
<proteinExistence type="inferred from homology"/>
<dbReference type="PATRIC" id="fig|1158610.3.peg.2214"/>
<evidence type="ECO:0000313" key="9">
    <source>
        <dbReference type="EMBL" id="EOL41891.1"/>
    </source>
</evidence>
<dbReference type="STRING" id="154621.RV11_GL001553"/>
<feature type="transmembrane region" description="Helical" evidence="7">
    <location>
        <begin position="208"/>
        <end position="230"/>
    </location>
</feature>
<dbReference type="Proteomes" id="UP000013785">
    <property type="component" value="Unassembled WGS sequence"/>
</dbReference>
<evidence type="ECO:0000256" key="7">
    <source>
        <dbReference type="SAM" id="Phobius"/>
    </source>
</evidence>
<evidence type="ECO:0000256" key="1">
    <source>
        <dbReference type="ARBA" id="ARBA00004651"/>
    </source>
</evidence>
<dbReference type="Pfam" id="PF07690">
    <property type="entry name" value="MFS_1"/>
    <property type="match status" value="1"/>
</dbReference>
<dbReference type="PANTHER" id="PTHR23514:SF3">
    <property type="entry name" value="BYPASS OF STOP CODON PROTEIN 6"/>
    <property type="match status" value="1"/>
</dbReference>
<dbReference type="PROSITE" id="PS00216">
    <property type="entry name" value="SUGAR_TRANSPORT_1"/>
    <property type="match status" value="1"/>
</dbReference>
<evidence type="ECO:0000256" key="5">
    <source>
        <dbReference type="ARBA" id="ARBA00022989"/>
    </source>
</evidence>
<evidence type="ECO:0000256" key="6">
    <source>
        <dbReference type="ARBA" id="ARBA00023136"/>
    </source>
</evidence>
<dbReference type="PANTHER" id="PTHR23514">
    <property type="entry name" value="BYPASS OF STOP CODON PROTEIN 6"/>
    <property type="match status" value="1"/>
</dbReference>
<feature type="transmembrane region" description="Helical" evidence="7">
    <location>
        <begin position="134"/>
        <end position="153"/>
    </location>
</feature>
<evidence type="ECO:0000313" key="10">
    <source>
        <dbReference type="Proteomes" id="UP000013785"/>
    </source>
</evidence>
<dbReference type="InterPro" id="IPR011701">
    <property type="entry name" value="MFS"/>
</dbReference>
<keyword evidence="10" id="KW-1185">Reference proteome</keyword>
<dbReference type="InterPro" id="IPR051788">
    <property type="entry name" value="MFS_Transporter"/>
</dbReference>
<accession>R3W364</accession>
<gene>
    <name evidence="9" type="ORF">UC3_02239</name>
</gene>
<dbReference type="GO" id="GO:0022857">
    <property type="term" value="F:transmembrane transporter activity"/>
    <property type="evidence" value="ECO:0007669"/>
    <property type="project" value="InterPro"/>
</dbReference>